<sequence length="228" mass="24857">MPPRAASVAGLPRWVRISRSAGCGARLVTKFSRVLRNPSGSGGGRMSMTLPPAQPLAKQRDRTMSLDPILNAPAEVQVHVLAVIAAVTLGPFAIYRRRRDRVHKILGYLWVSAMAVLAGSGLFIESALWAMLGPFGPIHLLSLWVLYTLWRGVQAARRRDPAKHSLTMRELYWQSLGIAGLFTLLPGRRINRVVFPETPEVGGAVVVLGVLTIVTLAIIGRKRRGGTT</sequence>
<dbReference type="Pfam" id="PF10067">
    <property type="entry name" value="DUF2306"/>
    <property type="match status" value="1"/>
</dbReference>
<organism evidence="2 3">
    <name type="scientific">Rhodophyticola porphyridii</name>
    <dbReference type="NCBI Taxonomy" id="1852017"/>
    <lineage>
        <taxon>Bacteria</taxon>
        <taxon>Pseudomonadati</taxon>
        <taxon>Pseudomonadota</taxon>
        <taxon>Alphaproteobacteria</taxon>
        <taxon>Rhodobacterales</taxon>
        <taxon>Roseobacteraceae</taxon>
        <taxon>Rhodophyticola</taxon>
    </lineage>
</organism>
<feature type="transmembrane region" description="Helical" evidence="1">
    <location>
        <begin position="130"/>
        <end position="150"/>
    </location>
</feature>
<dbReference type="Proteomes" id="UP000281343">
    <property type="component" value="Unassembled WGS sequence"/>
</dbReference>
<feature type="transmembrane region" description="Helical" evidence="1">
    <location>
        <begin position="201"/>
        <end position="219"/>
    </location>
</feature>
<proteinExistence type="predicted"/>
<protein>
    <submittedName>
        <fullName evidence="2">DUF2306 domain-containing protein</fullName>
    </submittedName>
</protein>
<feature type="transmembrane region" description="Helical" evidence="1">
    <location>
        <begin position="107"/>
        <end position="124"/>
    </location>
</feature>
<keyword evidence="1" id="KW-0812">Transmembrane</keyword>
<name>A0A3L9Y0Q8_9RHOB</name>
<feature type="transmembrane region" description="Helical" evidence="1">
    <location>
        <begin position="76"/>
        <end position="95"/>
    </location>
</feature>
<accession>A0A3L9Y0Q8</accession>
<keyword evidence="3" id="KW-1185">Reference proteome</keyword>
<evidence type="ECO:0000256" key="1">
    <source>
        <dbReference type="SAM" id="Phobius"/>
    </source>
</evidence>
<comment type="caution">
    <text evidence="2">The sequence shown here is derived from an EMBL/GenBank/DDBJ whole genome shotgun (WGS) entry which is preliminary data.</text>
</comment>
<dbReference type="InterPro" id="IPR018750">
    <property type="entry name" value="DUF2306_membrane"/>
</dbReference>
<keyword evidence="1" id="KW-0472">Membrane</keyword>
<keyword evidence="1" id="KW-1133">Transmembrane helix</keyword>
<evidence type="ECO:0000313" key="3">
    <source>
        <dbReference type="Proteomes" id="UP000281343"/>
    </source>
</evidence>
<feature type="transmembrane region" description="Helical" evidence="1">
    <location>
        <begin position="171"/>
        <end position="189"/>
    </location>
</feature>
<gene>
    <name evidence="2" type="ORF">D9R08_17245</name>
</gene>
<dbReference type="EMBL" id="RCNT01000010">
    <property type="protein sequence ID" value="RMA40975.1"/>
    <property type="molecule type" value="Genomic_DNA"/>
</dbReference>
<reference evidence="2 3" key="1">
    <citation type="submission" date="2018-10" db="EMBL/GenBank/DDBJ databases">
        <authorList>
            <person name="Jung H.S."/>
            <person name="Jeon C.O."/>
        </authorList>
    </citation>
    <scope>NUCLEOTIDE SEQUENCE [LARGE SCALE GENOMIC DNA]</scope>
    <source>
        <strain evidence="2 3">MA-7-27</strain>
    </source>
</reference>
<evidence type="ECO:0000313" key="2">
    <source>
        <dbReference type="EMBL" id="RMA40975.1"/>
    </source>
</evidence>
<dbReference type="AlphaFoldDB" id="A0A3L9Y0Q8"/>